<keyword evidence="2 3" id="KW-0040">ANK repeat</keyword>
<dbReference type="EMBL" id="LXFE01001402">
    <property type="protein sequence ID" value="OLL23628.1"/>
    <property type="molecule type" value="Genomic_DNA"/>
</dbReference>
<dbReference type="InterPro" id="IPR002110">
    <property type="entry name" value="Ankyrin_rpt"/>
</dbReference>
<comment type="caution">
    <text evidence="4">The sequence shown here is derived from an EMBL/GenBank/DDBJ whole genome shotgun (WGS) entry which is preliminary data.</text>
</comment>
<dbReference type="SUPFAM" id="SSF48403">
    <property type="entry name" value="Ankyrin repeat"/>
    <property type="match status" value="1"/>
</dbReference>
<name>A0A1U7LLW7_NEOID</name>
<dbReference type="PRINTS" id="PR01415">
    <property type="entry name" value="ANKYRIN"/>
</dbReference>
<dbReference type="AlphaFoldDB" id="A0A1U7LLW7"/>
<organism evidence="4 5">
    <name type="scientific">Neolecta irregularis (strain DAH-3)</name>
    <dbReference type="NCBI Taxonomy" id="1198029"/>
    <lineage>
        <taxon>Eukaryota</taxon>
        <taxon>Fungi</taxon>
        <taxon>Dikarya</taxon>
        <taxon>Ascomycota</taxon>
        <taxon>Taphrinomycotina</taxon>
        <taxon>Neolectales</taxon>
        <taxon>Neolectaceae</taxon>
        <taxon>Neolecta</taxon>
    </lineage>
</organism>
<sequence>MSSQGASNGERLLASCRQNNIELLQETLDKRRSLRLLNGSSDSLGRTALHIAAPYECVEILLDQEGLEVDPVDKFESMKNESTRLILGNTPLHEAVYCAKHDPETGLRIVEILLDAGADPRVKNKQQRKPIDYADYTQTELTKVLRHAELTFNMEPDVVDDGDEGEDSCSDSN</sequence>
<evidence type="ECO:0000256" key="2">
    <source>
        <dbReference type="ARBA" id="ARBA00023043"/>
    </source>
</evidence>
<evidence type="ECO:0000313" key="4">
    <source>
        <dbReference type="EMBL" id="OLL23628.1"/>
    </source>
</evidence>
<dbReference type="OMA" id="HICAMYG"/>
<evidence type="ECO:0000256" key="1">
    <source>
        <dbReference type="ARBA" id="ARBA00022737"/>
    </source>
</evidence>
<evidence type="ECO:0000256" key="3">
    <source>
        <dbReference type="PROSITE-ProRule" id="PRU00023"/>
    </source>
</evidence>
<dbReference type="PROSITE" id="PS50297">
    <property type="entry name" value="ANK_REP_REGION"/>
    <property type="match status" value="1"/>
</dbReference>
<proteinExistence type="predicted"/>
<keyword evidence="1" id="KW-0677">Repeat</keyword>
<dbReference type="Proteomes" id="UP000186594">
    <property type="component" value="Unassembled WGS sequence"/>
</dbReference>
<dbReference type="InterPro" id="IPR050745">
    <property type="entry name" value="Multifunctional_regulatory"/>
</dbReference>
<dbReference type="PROSITE" id="PS50088">
    <property type="entry name" value="ANK_REPEAT"/>
    <property type="match status" value="1"/>
</dbReference>
<dbReference type="SMART" id="SM00248">
    <property type="entry name" value="ANK"/>
    <property type="match status" value="2"/>
</dbReference>
<dbReference type="Gene3D" id="1.25.40.20">
    <property type="entry name" value="Ankyrin repeat-containing domain"/>
    <property type="match status" value="2"/>
</dbReference>
<dbReference type="PANTHER" id="PTHR24189">
    <property type="entry name" value="MYOTROPHIN"/>
    <property type="match status" value="1"/>
</dbReference>
<keyword evidence="5" id="KW-1185">Reference proteome</keyword>
<feature type="repeat" description="ANK" evidence="3">
    <location>
        <begin position="87"/>
        <end position="125"/>
    </location>
</feature>
<evidence type="ECO:0000313" key="5">
    <source>
        <dbReference type="Proteomes" id="UP000186594"/>
    </source>
</evidence>
<gene>
    <name evidence="4" type="ORF">NEOLI_005131</name>
</gene>
<dbReference type="PANTHER" id="PTHR24189:SF50">
    <property type="entry name" value="ANKYRIN REPEAT AND SOCS BOX PROTEIN 2"/>
    <property type="match status" value="1"/>
</dbReference>
<dbReference type="InterPro" id="IPR036770">
    <property type="entry name" value="Ankyrin_rpt-contain_sf"/>
</dbReference>
<dbReference type="STRING" id="1198029.A0A1U7LLW7"/>
<dbReference type="OrthoDB" id="9995210at2759"/>
<protein>
    <submittedName>
        <fullName evidence="4">Ankyrin repeat-containing protein</fullName>
    </submittedName>
</protein>
<reference evidence="4 5" key="1">
    <citation type="submission" date="2016-04" db="EMBL/GenBank/DDBJ databases">
        <title>Evolutionary innovation and constraint leading to complex multicellularity in the Ascomycota.</title>
        <authorList>
            <person name="Cisse O."/>
            <person name="Nguyen A."/>
            <person name="Hewitt D.A."/>
            <person name="Jedd G."/>
            <person name="Stajich J.E."/>
        </authorList>
    </citation>
    <scope>NUCLEOTIDE SEQUENCE [LARGE SCALE GENOMIC DNA]</scope>
    <source>
        <strain evidence="4 5">DAH-3</strain>
    </source>
</reference>
<dbReference type="Pfam" id="PF12796">
    <property type="entry name" value="Ank_2"/>
    <property type="match status" value="1"/>
</dbReference>
<accession>A0A1U7LLW7</accession>